<dbReference type="Proteomes" id="UP001187531">
    <property type="component" value="Unassembled WGS sequence"/>
</dbReference>
<organism evidence="1 2">
    <name type="scientific">Artemia franciscana</name>
    <name type="common">Brine shrimp</name>
    <name type="synonym">Artemia sanfranciscana</name>
    <dbReference type="NCBI Taxonomy" id="6661"/>
    <lineage>
        <taxon>Eukaryota</taxon>
        <taxon>Metazoa</taxon>
        <taxon>Ecdysozoa</taxon>
        <taxon>Arthropoda</taxon>
        <taxon>Crustacea</taxon>
        <taxon>Branchiopoda</taxon>
        <taxon>Anostraca</taxon>
        <taxon>Artemiidae</taxon>
        <taxon>Artemia</taxon>
    </lineage>
</organism>
<gene>
    <name evidence="1" type="ORF">QYM36_019739</name>
</gene>
<evidence type="ECO:0000313" key="1">
    <source>
        <dbReference type="EMBL" id="KAK2701622.1"/>
    </source>
</evidence>
<evidence type="ECO:0000313" key="2">
    <source>
        <dbReference type="Proteomes" id="UP001187531"/>
    </source>
</evidence>
<name>A0AA88KSW1_ARTSF</name>
<accession>A0AA88KSW1</accession>
<protein>
    <submittedName>
        <fullName evidence="1">Uncharacterized protein</fullName>
    </submittedName>
</protein>
<comment type="caution">
    <text evidence="1">The sequence shown here is derived from an EMBL/GenBank/DDBJ whole genome shotgun (WGS) entry which is preliminary data.</text>
</comment>
<proteinExistence type="predicted"/>
<dbReference type="EMBL" id="JAVRJZ010002914">
    <property type="protein sequence ID" value="KAK2701622.1"/>
    <property type="molecule type" value="Genomic_DNA"/>
</dbReference>
<sequence>MDTSFAAQISVGVMYGPGQGVILNTAGHTLLWQLEGTSCIEVTDGAPRTVMADDKEWRANTKTCDINYQDLKPGDLLKFERSCYNISYCRWPAYIGPMSGHAANRPGDLHTNNNAANNDDMITFNPAVVHRHGPDDPDRSRSVLFKPGFPISLGILEKEIEVSFKWRINNQLTTGYVARSRVGVLLAAILASFRVTPLPEFSKYDLFHTNLYIGLMSGHAADRSGVLDTNNNSANRGDMITFNHVVVHMHGPDDTERSRSIWFKPGFPISIGILEKEIEVSFKWRINNQLTTGYFARPREEVLLAAILGSFTVTPLPEFSKYDVFHTNCGHFAKWYFHEEKQSPNIPSQ</sequence>
<dbReference type="Gene3D" id="3.90.1720.10">
    <property type="entry name" value="endopeptidase domain like (from Nostoc punctiforme)"/>
    <property type="match status" value="1"/>
</dbReference>
<reference evidence="1" key="1">
    <citation type="submission" date="2023-07" db="EMBL/GenBank/DDBJ databases">
        <title>Chromosome-level genome assembly of Artemia franciscana.</title>
        <authorList>
            <person name="Jo E."/>
        </authorList>
    </citation>
    <scope>NUCLEOTIDE SEQUENCE</scope>
    <source>
        <tissue evidence="1">Whole body</tissue>
    </source>
</reference>
<keyword evidence="2" id="KW-1185">Reference proteome</keyword>
<dbReference type="AlphaFoldDB" id="A0AA88KSW1"/>